<name>A0A7J6CHJ7_9TELE</name>
<evidence type="ECO:0000313" key="2">
    <source>
        <dbReference type="Proteomes" id="UP000579812"/>
    </source>
</evidence>
<comment type="caution">
    <text evidence="1">The sequence shown here is derived from an EMBL/GenBank/DDBJ whole genome shotgun (WGS) entry which is preliminary data.</text>
</comment>
<evidence type="ECO:0000313" key="1">
    <source>
        <dbReference type="EMBL" id="KAF4106740.1"/>
    </source>
</evidence>
<reference evidence="1 2" key="1">
    <citation type="submission" date="2020-04" db="EMBL/GenBank/DDBJ databases">
        <title>Chromosome-level genome assembly of a cyprinid fish Onychostoma macrolepis by integration of Nanopore Sequencing, Bionano and Hi-C technology.</title>
        <authorList>
            <person name="Wang D."/>
        </authorList>
    </citation>
    <scope>NUCLEOTIDE SEQUENCE [LARGE SCALE GENOMIC DNA]</scope>
    <source>
        <strain evidence="1">SWU-2019</strain>
        <tissue evidence="1">Muscle</tissue>
    </source>
</reference>
<proteinExistence type="predicted"/>
<dbReference type="EMBL" id="JAAMOB010000012">
    <property type="protein sequence ID" value="KAF4106740.1"/>
    <property type="molecule type" value="Genomic_DNA"/>
</dbReference>
<dbReference type="AlphaFoldDB" id="A0A7J6CHJ7"/>
<protein>
    <submittedName>
        <fullName evidence="1">Uncharacterized protein</fullName>
    </submittedName>
</protein>
<gene>
    <name evidence="1" type="ORF">G5714_012730</name>
</gene>
<accession>A0A7J6CHJ7</accession>
<keyword evidence="2" id="KW-1185">Reference proteome</keyword>
<sequence length="104" mass="12438">MLVDQLMTGAPTRYCAINFNMPILCMWFDVETELRQDFRLSRRAMHSLQRLLQREQDHGWGNELEVLIYTYWLAHGLSYRVVSRVFNVQFTASFTEWPRTYGTI</sequence>
<organism evidence="1 2">
    <name type="scientific">Onychostoma macrolepis</name>
    <dbReference type="NCBI Taxonomy" id="369639"/>
    <lineage>
        <taxon>Eukaryota</taxon>
        <taxon>Metazoa</taxon>
        <taxon>Chordata</taxon>
        <taxon>Craniata</taxon>
        <taxon>Vertebrata</taxon>
        <taxon>Euteleostomi</taxon>
        <taxon>Actinopterygii</taxon>
        <taxon>Neopterygii</taxon>
        <taxon>Teleostei</taxon>
        <taxon>Ostariophysi</taxon>
        <taxon>Cypriniformes</taxon>
        <taxon>Cyprinidae</taxon>
        <taxon>Acrossocheilinae</taxon>
        <taxon>Onychostoma</taxon>
    </lineage>
</organism>
<dbReference type="Proteomes" id="UP000579812">
    <property type="component" value="Unassembled WGS sequence"/>
</dbReference>